<feature type="compositionally biased region" description="Low complexity" evidence="1">
    <location>
        <begin position="116"/>
        <end position="135"/>
    </location>
</feature>
<reference evidence="2" key="1">
    <citation type="submission" date="2020-08" db="EMBL/GenBank/DDBJ databases">
        <title>Multicomponent nature underlies the extraordinary mechanical properties of spider dragline silk.</title>
        <authorList>
            <person name="Kono N."/>
            <person name="Nakamura H."/>
            <person name="Mori M."/>
            <person name="Yoshida Y."/>
            <person name="Ohtoshi R."/>
            <person name="Malay A.D."/>
            <person name="Moran D.A.P."/>
            <person name="Tomita M."/>
            <person name="Numata K."/>
            <person name="Arakawa K."/>
        </authorList>
    </citation>
    <scope>NUCLEOTIDE SEQUENCE</scope>
</reference>
<evidence type="ECO:0000256" key="1">
    <source>
        <dbReference type="SAM" id="MobiDB-lite"/>
    </source>
</evidence>
<sequence length="255" mass="27821">MNERDEGVQDARANVENLSIQSDEEKASNKKRNEDGVNPFKLSKEQNTNPGVSSSSSCVPVEMEHWSPPSTPDEWTRSQVSLLRKVSNVKRDFDCDACVPSTFTVSGEISSFISLTDSDSASGSTSESRSASGFSCTPVLQSPSVSSSITELGFAPQNPGTTEVISLCSTIELEITRGIGSSAPEENPDNFESYSGSDSNTELITIRFRKRGRQKDANTVCEAKYSRRREKESFLAGIPTKMAESCYANNDRQTL</sequence>
<comment type="caution">
    <text evidence="2">The sequence shown here is derived from an EMBL/GenBank/DDBJ whole genome shotgun (WGS) entry which is preliminary data.</text>
</comment>
<feature type="region of interest" description="Disordered" evidence="1">
    <location>
        <begin position="116"/>
        <end position="136"/>
    </location>
</feature>
<gene>
    <name evidence="2" type="ORF">NPIL_498611</name>
</gene>
<name>A0A8X6NFI4_NEPPI</name>
<evidence type="ECO:0000313" key="3">
    <source>
        <dbReference type="Proteomes" id="UP000887013"/>
    </source>
</evidence>
<dbReference type="AlphaFoldDB" id="A0A8X6NFI4"/>
<feature type="compositionally biased region" description="Basic and acidic residues" evidence="1">
    <location>
        <begin position="23"/>
        <end position="35"/>
    </location>
</feature>
<dbReference type="EMBL" id="BMAW01103755">
    <property type="protein sequence ID" value="GFT10657.1"/>
    <property type="molecule type" value="Genomic_DNA"/>
</dbReference>
<feature type="region of interest" description="Disordered" evidence="1">
    <location>
        <begin position="179"/>
        <end position="198"/>
    </location>
</feature>
<keyword evidence="3" id="KW-1185">Reference proteome</keyword>
<organism evidence="2 3">
    <name type="scientific">Nephila pilipes</name>
    <name type="common">Giant wood spider</name>
    <name type="synonym">Nephila maculata</name>
    <dbReference type="NCBI Taxonomy" id="299642"/>
    <lineage>
        <taxon>Eukaryota</taxon>
        <taxon>Metazoa</taxon>
        <taxon>Ecdysozoa</taxon>
        <taxon>Arthropoda</taxon>
        <taxon>Chelicerata</taxon>
        <taxon>Arachnida</taxon>
        <taxon>Araneae</taxon>
        <taxon>Araneomorphae</taxon>
        <taxon>Entelegynae</taxon>
        <taxon>Araneoidea</taxon>
        <taxon>Nephilidae</taxon>
        <taxon>Nephila</taxon>
    </lineage>
</organism>
<dbReference type="Proteomes" id="UP000887013">
    <property type="component" value="Unassembled WGS sequence"/>
</dbReference>
<protein>
    <submittedName>
        <fullName evidence="2">Uncharacterized protein</fullName>
    </submittedName>
</protein>
<evidence type="ECO:0000313" key="2">
    <source>
        <dbReference type="EMBL" id="GFT10657.1"/>
    </source>
</evidence>
<accession>A0A8X6NFI4</accession>
<proteinExistence type="predicted"/>
<feature type="region of interest" description="Disordered" evidence="1">
    <location>
        <begin position="1"/>
        <end position="76"/>
    </location>
</feature>